<evidence type="ECO:0000256" key="1">
    <source>
        <dbReference type="SAM" id="MobiDB-lite"/>
    </source>
</evidence>
<dbReference type="Proteomes" id="UP000549695">
    <property type="component" value="Unassembled WGS sequence"/>
</dbReference>
<feature type="compositionally biased region" description="Polar residues" evidence="1">
    <location>
        <begin position="1"/>
        <end position="12"/>
    </location>
</feature>
<keyword evidence="4" id="KW-1185">Reference proteome</keyword>
<organism evidence="3 4">
    <name type="scientific">Pseudonocardia alni</name>
    <name type="common">Amycolata alni</name>
    <dbReference type="NCBI Taxonomy" id="33907"/>
    <lineage>
        <taxon>Bacteria</taxon>
        <taxon>Bacillati</taxon>
        <taxon>Actinomycetota</taxon>
        <taxon>Actinomycetes</taxon>
        <taxon>Pseudonocardiales</taxon>
        <taxon>Pseudonocardiaceae</taxon>
        <taxon>Pseudonocardia</taxon>
    </lineage>
</organism>
<gene>
    <name evidence="3" type="ORF">HDA37_002894</name>
</gene>
<evidence type="ECO:0000313" key="4">
    <source>
        <dbReference type="Proteomes" id="UP000549695"/>
    </source>
</evidence>
<reference evidence="3 4" key="1">
    <citation type="submission" date="2020-07" db="EMBL/GenBank/DDBJ databases">
        <title>Sequencing the genomes of 1000 actinobacteria strains.</title>
        <authorList>
            <person name="Klenk H.-P."/>
        </authorList>
    </citation>
    <scope>NUCLEOTIDE SEQUENCE [LARGE SCALE GENOMIC DNA]</scope>
    <source>
        <strain evidence="3 4">DSM 44749</strain>
    </source>
</reference>
<name>A0A852W1T3_PSEA5</name>
<keyword evidence="2" id="KW-1133">Transmembrane helix</keyword>
<feature type="transmembrane region" description="Helical" evidence="2">
    <location>
        <begin position="124"/>
        <end position="144"/>
    </location>
</feature>
<feature type="transmembrane region" description="Helical" evidence="2">
    <location>
        <begin position="220"/>
        <end position="243"/>
    </location>
</feature>
<sequence length="289" mass="30721">MTTPGTLTQTPDETVEVPRRTAGSGGSGVLRKVADPFVMAGEMWQLMVKVFVLAVRKPVGFWADTRDQCFDILKLTWLPMSLAAFGFGFGAPGLTGGAIFYTFGIPYRLGAFFEFASVREFAPFINGMVVAGVVGTAITADLGARRIRDEIDAMEVLGVDPIRTLVLPRVLACTIMTAVLDILALVVGLVSGYVAAGPIFDASYAGYYGSLFDLLNTVDLWGSVAKCALYGLIIGVVCCYIGLNAKGGPIGVGKAVNQAVVISFAGVWVINFVFTLTMLGLNPQMSVYK</sequence>
<dbReference type="GO" id="GO:0005548">
    <property type="term" value="F:phospholipid transporter activity"/>
    <property type="evidence" value="ECO:0007669"/>
    <property type="project" value="TreeGrafter"/>
</dbReference>
<dbReference type="PANTHER" id="PTHR30188:SF4">
    <property type="entry name" value="PROTEIN TRIGALACTOSYLDIACYLGLYCEROL 1, CHLOROPLASTIC"/>
    <property type="match status" value="1"/>
</dbReference>
<dbReference type="GO" id="GO:0043190">
    <property type="term" value="C:ATP-binding cassette (ABC) transporter complex"/>
    <property type="evidence" value="ECO:0007669"/>
    <property type="project" value="InterPro"/>
</dbReference>
<dbReference type="Pfam" id="PF02405">
    <property type="entry name" value="MlaE"/>
    <property type="match status" value="1"/>
</dbReference>
<dbReference type="InterPro" id="IPR030802">
    <property type="entry name" value="Permease_MalE"/>
</dbReference>
<feature type="region of interest" description="Disordered" evidence="1">
    <location>
        <begin position="1"/>
        <end position="26"/>
    </location>
</feature>
<comment type="caution">
    <text evidence="3">The sequence shown here is derived from an EMBL/GenBank/DDBJ whole genome shotgun (WGS) entry which is preliminary data.</text>
</comment>
<dbReference type="AlphaFoldDB" id="A0A852W1T3"/>
<dbReference type="EMBL" id="JACCCZ010000001">
    <property type="protein sequence ID" value="NYG02609.1"/>
    <property type="molecule type" value="Genomic_DNA"/>
</dbReference>
<dbReference type="GeneID" id="98052644"/>
<keyword evidence="2" id="KW-0472">Membrane</keyword>
<protein>
    <submittedName>
        <fullName evidence="3">Phospholipid/cholesterol/gamma-HCH transport system permease protein</fullName>
    </submittedName>
</protein>
<dbReference type="RefSeq" id="WP_224403880.1">
    <property type="nucleotide sequence ID" value="NZ_BAAAJZ010000003.1"/>
</dbReference>
<evidence type="ECO:0000256" key="2">
    <source>
        <dbReference type="SAM" id="Phobius"/>
    </source>
</evidence>
<evidence type="ECO:0000313" key="3">
    <source>
        <dbReference type="EMBL" id="NYG02609.1"/>
    </source>
</evidence>
<feature type="transmembrane region" description="Helical" evidence="2">
    <location>
        <begin position="82"/>
        <end position="104"/>
    </location>
</feature>
<dbReference type="PANTHER" id="PTHR30188">
    <property type="entry name" value="ABC TRANSPORTER PERMEASE PROTEIN-RELATED"/>
    <property type="match status" value="1"/>
</dbReference>
<accession>A0A852W1T3</accession>
<feature type="transmembrane region" description="Helical" evidence="2">
    <location>
        <begin position="255"/>
        <end position="281"/>
    </location>
</feature>
<keyword evidence="2" id="KW-0812">Transmembrane</keyword>
<feature type="transmembrane region" description="Helical" evidence="2">
    <location>
        <begin position="170"/>
        <end position="200"/>
    </location>
</feature>
<proteinExistence type="predicted"/>